<evidence type="ECO:0000313" key="1">
    <source>
        <dbReference type="EMBL" id="EFI97048.1"/>
    </source>
</evidence>
<reference evidence="1 2" key="1">
    <citation type="journal article" date="2010" name="Nat. Biotechnol.">
        <title>Genome sequence of the model mushroom Schizophyllum commune.</title>
        <authorList>
            <person name="Ohm R.A."/>
            <person name="de Jong J.F."/>
            <person name="Lugones L.G."/>
            <person name="Aerts A."/>
            <person name="Kothe E."/>
            <person name="Stajich J.E."/>
            <person name="de Vries R.P."/>
            <person name="Record E."/>
            <person name="Levasseur A."/>
            <person name="Baker S.E."/>
            <person name="Bartholomew K.A."/>
            <person name="Coutinho P.M."/>
            <person name="Erdmann S."/>
            <person name="Fowler T.J."/>
            <person name="Gathman A.C."/>
            <person name="Lombard V."/>
            <person name="Henrissat B."/>
            <person name="Knabe N."/>
            <person name="Kuees U."/>
            <person name="Lilly W.W."/>
            <person name="Lindquist E."/>
            <person name="Lucas S."/>
            <person name="Magnuson J.K."/>
            <person name="Piumi F."/>
            <person name="Raudaskoski M."/>
            <person name="Salamov A."/>
            <person name="Schmutz J."/>
            <person name="Schwarze F.W.M.R."/>
            <person name="vanKuyk P.A."/>
            <person name="Horton J.S."/>
            <person name="Grigoriev I.V."/>
            <person name="Woesten H.A.B."/>
        </authorList>
    </citation>
    <scope>NUCLEOTIDE SEQUENCE [LARGE SCALE GENOMIC DNA]</scope>
    <source>
        <strain evidence="2">H4-8 / FGSC 9210</strain>
    </source>
</reference>
<proteinExistence type="predicted"/>
<feature type="non-terminal residue" evidence="1">
    <location>
        <position position="298"/>
    </location>
</feature>
<keyword evidence="2" id="KW-1185">Reference proteome</keyword>
<dbReference type="HOGENOM" id="CLU_934333_0_0_1"/>
<dbReference type="OrthoDB" id="10416958at2759"/>
<accession>D8Q5Y2</accession>
<protein>
    <submittedName>
        <fullName evidence="1">Uncharacterized protein</fullName>
    </submittedName>
</protein>
<evidence type="ECO:0000313" key="2">
    <source>
        <dbReference type="Proteomes" id="UP000007431"/>
    </source>
</evidence>
<gene>
    <name evidence="1" type="ORF">SCHCODRAFT_109376</name>
</gene>
<name>D8Q5Y2_SCHCM</name>
<organism evidence="2">
    <name type="scientific">Schizophyllum commune (strain H4-8 / FGSC 9210)</name>
    <name type="common">Split gill fungus</name>
    <dbReference type="NCBI Taxonomy" id="578458"/>
    <lineage>
        <taxon>Eukaryota</taxon>
        <taxon>Fungi</taxon>
        <taxon>Dikarya</taxon>
        <taxon>Basidiomycota</taxon>
        <taxon>Agaricomycotina</taxon>
        <taxon>Agaricomycetes</taxon>
        <taxon>Agaricomycetidae</taxon>
        <taxon>Agaricales</taxon>
        <taxon>Schizophyllaceae</taxon>
        <taxon>Schizophyllum</taxon>
    </lineage>
</organism>
<dbReference type="AlphaFoldDB" id="D8Q5Y2"/>
<dbReference type="RefSeq" id="XP_003031951.1">
    <property type="nucleotide sequence ID" value="XM_003031905.1"/>
</dbReference>
<dbReference type="KEGG" id="scm:SCHCO_02502742"/>
<dbReference type="GeneID" id="9596477"/>
<dbReference type="InParanoid" id="D8Q5Y2"/>
<dbReference type="EMBL" id="GL377306">
    <property type="protein sequence ID" value="EFI97048.1"/>
    <property type="molecule type" value="Genomic_DNA"/>
</dbReference>
<dbReference type="Proteomes" id="UP000007431">
    <property type="component" value="Unassembled WGS sequence"/>
</dbReference>
<sequence length="298" mass="31934">MIHASVAALRKAPGKVQVLIKEWESKCTLNKASSSRLEKEVDTLKYEEGALPLGIAYIVNYDVQVVDNEPLPLWPQPAPKSSILQSLRRSFRVFQPRPVRAIEQEAARVLEEVVARSLARREAQSAQASQANEVPQVAEASLTVAPQNDTVSTPLDNGALAPSDNAASAVAVAPQAVATQDVAVAPTTAAPQVVAVAPGVTAPPVVNVPPVVQVSQPVSAPQSQTAMAPQMEVPNLDLAKKRRTIVVKDIVVTELGELADKQTRKVQRLVDNEDGALFKTIFKTISLALRQPSARSQY</sequence>
<dbReference type="VEuPathDB" id="FungiDB:SCHCODRAFT_02502742"/>